<dbReference type="GO" id="GO:0000166">
    <property type="term" value="F:nucleotide binding"/>
    <property type="evidence" value="ECO:0007669"/>
    <property type="project" value="UniProtKB-KW"/>
</dbReference>
<keyword evidence="1" id="KW-0547">Nucleotide-binding</keyword>
<keyword evidence="1" id="KW-0732">Signal</keyword>
<dbReference type="Proteomes" id="UP001138709">
    <property type="component" value="Unassembled WGS sequence"/>
</dbReference>
<dbReference type="Gene3D" id="6.10.140.570">
    <property type="match status" value="1"/>
</dbReference>
<proteinExistence type="inferred from homology"/>
<organism evidence="3 4">
    <name type="scientific">Neoroseomonas eburnea</name>
    <dbReference type="NCBI Taxonomy" id="1346889"/>
    <lineage>
        <taxon>Bacteria</taxon>
        <taxon>Pseudomonadati</taxon>
        <taxon>Pseudomonadota</taxon>
        <taxon>Alphaproteobacteria</taxon>
        <taxon>Acetobacterales</taxon>
        <taxon>Acetobacteraceae</taxon>
        <taxon>Neoroseomonas</taxon>
    </lineage>
</organism>
<reference evidence="3" key="2">
    <citation type="journal article" date="2021" name="Syst. Appl. Microbiol.">
        <title>Roseomonas hellenica sp. nov., isolated from roots of wild-growing Alkanna tinctoria.</title>
        <authorList>
            <person name="Rat A."/>
            <person name="Naranjo H.D."/>
            <person name="Lebbe L."/>
            <person name="Cnockaert M."/>
            <person name="Krigas N."/>
            <person name="Grigoriadou K."/>
            <person name="Maloupa E."/>
            <person name="Willems A."/>
        </authorList>
    </citation>
    <scope>NUCLEOTIDE SEQUENCE</scope>
    <source>
        <strain evidence="3">LMG 31228</strain>
    </source>
</reference>
<dbReference type="CDD" id="cd07411">
    <property type="entry name" value="MPP_SoxB_N"/>
    <property type="match status" value="1"/>
</dbReference>
<dbReference type="GO" id="GO:0009166">
    <property type="term" value="P:nucleotide catabolic process"/>
    <property type="evidence" value="ECO:0007669"/>
    <property type="project" value="InterPro"/>
</dbReference>
<evidence type="ECO:0000313" key="4">
    <source>
        <dbReference type="Proteomes" id="UP001138709"/>
    </source>
</evidence>
<dbReference type="AlphaFoldDB" id="A0A9X9XG17"/>
<name>A0A9X9XG17_9PROT</name>
<dbReference type="PROSITE" id="PS51318">
    <property type="entry name" value="TAT"/>
    <property type="match status" value="1"/>
</dbReference>
<reference evidence="3" key="1">
    <citation type="submission" date="2020-01" db="EMBL/GenBank/DDBJ databases">
        <authorList>
            <person name="Rat A."/>
        </authorList>
    </citation>
    <scope>NUCLEOTIDE SEQUENCE</scope>
    <source>
        <strain evidence="3">LMG 31228</strain>
    </source>
</reference>
<dbReference type="InterPro" id="IPR006311">
    <property type="entry name" value="TAT_signal"/>
</dbReference>
<dbReference type="NCBIfam" id="TIGR04486">
    <property type="entry name" value="thiosulf_SoxB"/>
    <property type="match status" value="1"/>
</dbReference>
<feature type="chain" id="PRO_5041017302" evidence="1">
    <location>
        <begin position="22"/>
        <end position="553"/>
    </location>
</feature>
<sequence length="553" mass="60160">MITRRDLLAAAAALAALSARAQQAPTQAELLRFEPLGQVTLIHITDIHGQLMPMLFREASTNLGVGEARGQVPHVTGEDFLRAYGLPRGTAMAHALTDVDYVDLARRYGPMGGADRIATIVKAIRADRPGRTLLLDGGDTWQGAWTNLQTKGADMVAFQRALGVEAMVGHWEFTYGADRVKELVAELGFPFLGGNIQDTEWNEDVFPAEAVFERGGVKVAVIGQAFPYTPIANPRWLIPDWEFGIKEEKLAARVRAAREAGAQVVVLLSHNGFDVDRKVASRVPGIDVILTGHTHDALPRPLQVGNTLLIATGANGKFVSRLDLDVKDGKVAGFRHALIPVFSNAIAPDPEMAALVRRVREPFAADLARVVGRTESLLWRRGNTAGTWDDLICDALLEQREAEVALSPGFRWGTTLLPGTDITAEDVWAQTAMTYPAAYRTTMKGEMLKAVLEDVADNLFNPDPYYQQGGDMVRTGGISFTLDVAAPSGRRVSDLTLLRTGQPIDAARDYTVAGWASINQATEGPPIWDVVFRHLAKGPVRAEPRNDVRLRGA</sequence>
<dbReference type="Pfam" id="PF02872">
    <property type="entry name" value="5_nucleotid_C"/>
    <property type="match status" value="1"/>
</dbReference>
<dbReference type="EMBL" id="JAAEDL010000021">
    <property type="protein sequence ID" value="MBR0682653.1"/>
    <property type="molecule type" value="Genomic_DNA"/>
</dbReference>
<dbReference type="InterPro" id="IPR008334">
    <property type="entry name" value="5'-Nucleotdase_C"/>
</dbReference>
<dbReference type="RefSeq" id="WP_211848189.1">
    <property type="nucleotide sequence ID" value="NZ_JAAEDL010000021.1"/>
</dbReference>
<dbReference type="InterPro" id="IPR041829">
    <property type="entry name" value="SoxB_N"/>
</dbReference>
<accession>A0A9X9XG17</accession>
<evidence type="ECO:0000313" key="3">
    <source>
        <dbReference type="EMBL" id="MBR0682653.1"/>
    </source>
</evidence>
<keyword evidence="4" id="KW-1185">Reference proteome</keyword>
<dbReference type="SUPFAM" id="SSF55816">
    <property type="entry name" value="5'-nucleotidase (syn. UDP-sugar hydrolase), C-terminal domain"/>
    <property type="match status" value="1"/>
</dbReference>
<gene>
    <name evidence="3" type="primary">soxB</name>
    <name evidence="3" type="ORF">GXW74_19330</name>
</gene>
<dbReference type="Gene3D" id="3.60.21.10">
    <property type="match status" value="1"/>
</dbReference>
<dbReference type="InterPro" id="IPR006179">
    <property type="entry name" value="5_nucleotidase/apyrase"/>
</dbReference>
<dbReference type="PANTHER" id="PTHR11575">
    <property type="entry name" value="5'-NUCLEOTIDASE-RELATED"/>
    <property type="match status" value="1"/>
</dbReference>
<dbReference type="GO" id="GO:0016787">
    <property type="term" value="F:hydrolase activity"/>
    <property type="evidence" value="ECO:0007669"/>
    <property type="project" value="UniProtKB-KW"/>
</dbReference>
<feature type="signal peptide" evidence="1">
    <location>
        <begin position="1"/>
        <end position="21"/>
    </location>
</feature>
<dbReference type="PANTHER" id="PTHR11575:SF42">
    <property type="entry name" value="SULFUR OXIDATION PROTEIN SOXB"/>
    <property type="match status" value="1"/>
</dbReference>
<dbReference type="SUPFAM" id="SSF56300">
    <property type="entry name" value="Metallo-dependent phosphatases"/>
    <property type="match status" value="1"/>
</dbReference>
<comment type="caution">
    <text evidence="3">The sequence shown here is derived from an EMBL/GenBank/DDBJ whole genome shotgun (WGS) entry which is preliminary data.</text>
</comment>
<protein>
    <submittedName>
        <fullName evidence="3">Thiosulfohydrolase SoxB</fullName>
    </submittedName>
</protein>
<dbReference type="InterPro" id="IPR029052">
    <property type="entry name" value="Metallo-depent_PP-like"/>
</dbReference>
<feature type="domain" description="5'-Nucleotidase C-terminal" evidence="2">
    <location>
        <begin position="383"/>
        <end position="517"/>
    </location>
</feature>
<dbReference type="Gene3D" id="3.90.780.10">
    <property type="entry name" value="5'-Nucleotidase, C-terminal domain"/>
    <property type="match status" value="1"/>
</dbReference>
<comment type="similarity">
    <text evidence="1">Belongs to the 5'-nucleotidase family.</text>
</comment>
<dbReference type="PRINTS" id="PR01607">
    <property type="entry name" value="APYRASEFAMLY"/>
</dbReference>
<dbReference type="InterPro" id="IPR030998">
    <property type="entry name" value="Thiosulf_SoxB"/>
</dbReference>
<keyword evidence="1" id="KW-0378">Hydrolase</keyword>
<evidence type="ECO:0000259" key="2">
    <source>
        <dbReference type="Pfam" id="PF02872"/>
    </source>
</evidence>
<dbReference type="InterPro" id="IPR036907">
    <property type="entry name" value="5'-Nucleotdase_C_sf"/>
</dbReference>
<evidence type="ECO:0000256" key="1">
    <source>
        <dbReference type="RuleBase" id="RU362119"/>
    </source>
</evidence>
<dbReference type="GO" id="GO:0030288">
    <property type="term" value="C:outer membrane-bounded periplasmic space"/>
    <property type="evidence" value="ECO:0007669"/>
    <property type="project" value="TreeGrafter"/>
</dbReference>